<evidence type="ECO:0000313" key="4">
    <source>
        <dbReference type="EMBL" id="OLY79993.1"/>
    </source>
</evidence>
<dbReference type="STRING" id="133383.A0A1R0GSX9"/>
<dbReference type="InterPro" id="IPR035979">
    <property type="entry name" value="RBD_domain_sf"/>
</dbReference>
<keyword evidence="5" id="KW-1185">Reference proteome</keyword>
<dbReference type="InterPro" id="IPR012677">
    <property type="entry name" value="Nucleotide-bd_a/b_plait_sf"/>
</dbReference>
<sequence length="598" mass="68413">MPPKKKSNKAQKMNLNAFLMTSDISSSWADDEVELPSAPTRTNLHNAPNRSDLPQRDSDQNDYRHTREEVPFPTEPPYNAYVENLPYDVSEADITLAFSGIDIQSTHIFIDFATGRSKGTAILTFPGPEQLTNALNLTGTDVKGRNMRVNIAKKRAAQNDDRDFSNWRGERARDKSQERTSAADENSQWRKHDDPAPRSGNSRRFDSNDNNRRSFEPSAADTTDKWRQHRDPQPLETGKSFSRETSFSSREPRPLTEADKQSQWRNNNSAPRAISPRPVREPRPLTEADKQSQWRNNNPTPRAISPRPDREPRPLTEADKQSQWRNNNPAPRSRSPKPDREPRPLTDADKKSQWRNNNPLPPNEPTPKPIDDSEDLKVPTDADKNSEWRKHNDPAEVEPIVPSTPISKTNEDNTVRNKKISWDDQGGEWRRRDDSSNQPQPRSTSRDGRNHADSTRRSYPRRSNDQSSTHSDRPNQNRYHNERHNRNRDSNDGERYGERGHSNGGARYNEIGSSNDREVKPDFKKSVNFAPRDSTTILKKPTENVELVNKFALLETDGTAPVESAEQESNNNDDDGGWTDFVPKTKAKNRGNQQKKKF</sequence>
<feature type="compositionally biased region" description="Basic and acidic residues" evidence="2">
    <location>
        <begin position="250"/>
        <end position="262"/>
    </location>
</feature>
<feature type="compositionally biased region" description="Basic and acidic residues" evidence="2">
    <location>
        <begin position="222"/>
        <end position="233"/>
    </location>
</feature>
<dbReference type="InterPro" id="IPR000504">
    <property type="entry name" value="RRM_dom"/>
</dbReference>
<feature type="region of interest" description="Disordered" evidence="2">
    <location>
        <begin position="558"/>
        <end position="598"/>
    </location>
</feature>
<feature type="region of interest" description="Disordered" evidence="2">
    <location>
        <begin position="154"/>
        <end position="536"/>
    </location>
</feature>
<dbReference type="AlphaFoldDB" id="A0A1R0GSX9"/>
<dbReference type="PANTHER" id="PTHR15241">
    <property type="entry name" value="TRANSFORMER-2-RELATED"/>
    <property type="match status" value="1"/>
</dbReference>
<feature type="compositionally biased region" description="Polar residues" evidence="2">
    <location>
        <begin position="39"/>
        <end position="49"/>
    </location>
</feature>
<dbReference type="EMBL" id="LSSL01003891">
    <property type="protein sequence ID" value="OLY79993.1"/>
    <property type="molecule type" value="Genomic_DNA"/>
</dbReference>
<name>A0A1R0GSX9_9FUNG</name>
<feature type="compositionally biased region" description="Basic and acidic residues" evidence="2">
    <location>
        <begin position="515"/>
        <end position="525"/>
    </location>
</feature>
<dbReference type="PROSITE" id="PS50102">
    <property type="entry name" value="RRM"/>
    <property type="match status" value="1"/>
</dbReference>
<organism evidence="4 5">
    <name type="scientific">Smittium mucronatum</name>
    <dbReference type="NCBI Taxonomy" id="133383"/>
    <lineage>
        <taxon>Eukaryota</taxon>
        <taxon>Fungi</taxon>
        <taxon>Fungi incertae sedis</taxon>
        <taxon>Zoopagomycota</taxon>
        <taxon>Kickxellomycotina</taxon>
        <taxon>Harpellomycetes</taxon>
        <taxon>Harpellales</taxon>
        <taxon>Legeriomycetaceae</taxon>
        <taxon>Smittium</taxon>
    </lineage>
</organism>
<dbReference type="PANTHER" id="PTHR15241:SF304">
    <property type="entry name" value="RRM DOMAIN-CONTAINING PROTEIN"/>
    <property type="match status" value="1"/>
</dbReference>
<feature type="compositionally biased region" description="Basic and acidic residues" evidence="2">
    <location>
        <begin position="470"/>
        <end position="501"/>
    </location>
</feature>
<feature type="region of interest" description="Disordered" evidence="2">
    <location>
        <begin position="30"/>
        <end position="77"/>
    </location>
</feature>
<dbReference type="Gene3D" id="3.30.70.330">
    <property type="match status" value="1"/>
</dbReference>
<evidence type="ECO:0000259" key="3">
    <source>
        <dbReference type="PROSITE" id="PS50102"/>
    </source>
</evidence>
<feature type="compositionally biased region" description="Pro residues" evidence="2">
    <location>
        <begin position="359"/>
        <end position="368"/>
    </location>
</feature>
<dbReference type="SMART" id="SM00360">
    <property type="entry name" value="RRM"/>
    <property type="match status" value="1"/>
</dbReference>
<evidence type="ECO:0000256" key="1">
    <source>
        <dbReference type="PROSITE-ProRule" id="PRU00176"/>
    </source>
</evidence>
<protein>
    <submittedName>
        <fullName evidence="4">Putative RNA-binding protein sce3</fullName>
    </submittedName>
</protein>
<comment type="caution">
    <text evidence="4">The sequence shown here is derived from an EMBL/GenBank/DDBJ whole genome shotgun (WGS) entry which is preliminary data.</text>
</comment>
<dbReference type="SUPFAM" id="SSF54928">
    <property type="entry name" value="RNA-binding domain, RBD"/>
    <property type="match status" value="1"/>
</dbReference>
<feature type="compositionally biased region" description="Basic and acidic residues" evidence="2">
    <location>
        <begin position="307"/>
        <end position="322"/>
    </location>
</feature>
<evidence type="ECO:0000256" key="2">
    <source>
        <dbReference type="SAM" id="MobiDB-lite"/>
    </source>
</evidence>
<feature type="compositionally biased region" description="Basic and acidic residues" evidence="2">
    <location>
        <begin position="336"/>
        <end position="352"/>
    </location>
</feature>
<dbReference type="GO" id="GO:0003723">
    <property type="term" value="F:RNA binding"/>
    <property type="evidence" value="ECO:0007669"/>
    <property type="project" value="UniProtKB-UniRule"/>
</dbReference>
<feature type="compositionally biased region" description="Basic and acidic residues" evidence="2">
    <location>
        <begin position="444"/>
        <end position="456"/>
    </location>
</feature>
<gene>
    <name evidence="4" type="ORF">AYI68_g5926</name>
</gene>
<feature type="compositionally biased region" description="Basic and acidic residues" evidence="2">
    <location>
        <begin position="157"/>
        <end position="196"/>
    </location>
</feature>
<dbReference type="OrthoDB" id="48651at2759"/>
<feature type="compositionally biased region" description="Basic and acidic residues" evidence="2">
    <location>
        <begin position="203"/>
        <end position="215"/>
    </location>
</feature>
<keyword evidence="1" id="KW-0694">RNA-binding</keyword>
<evidence type="ECO:0000313" key="5">
    <source>
        <dbReference type="Proteomes" id="UP000187455"/>
    </source>
</evidence>
<dbReference type="Proteomes" id="UP000187455">
    <property type="component" value="Unassembled WGS sequence"/>
</dbReference>
<dbReference type="Pfam" id="PF00076">
    <property type="entry name" value="RRM_1"/>
    <property type="match status" value="1"/>
</dbReference>
<accession>A0A1R0GSX9</accession>
<reference evidence="4 5" key="1">
    <citation type="journal article" date="2016" name="Mol. Biol. Evol.">
        <title>Genome-Wide Survey of Gut Fungi (Harpellales) Reveals the First Horizontally Transferred Ubiquitin Gene from a Mosquito Host.</title>
        <authorList>
            <person name="Wang Y."/>
            <person name="White M.M."/>
            <person name="Kvist S."/>
            <person name="Moncalvo J.M."/>
        </authorList>
    </citation>
    <scope>NUCLEOTIDE SEQUENCE [LARGE SCALE GENOMIC DNA]</scope>
    <source>
        <strain evidence="4 5">ALG-7-W6</strain>
    </source>
</reference>
<proteinExistence type="predicted"/>
<feature type="compositionally biased region" description="Basic and acidic residues" evidence="2">
    <location>
        <begin position="53"/>
        <end position="70"/>
    </location>
</feature>
<feature type="domain" description="RRM" evidence="3">
    <location>
        <begin position="78"/>
        <end position="154"/>
    </location>
</feature>
<feature type="compositionally biased region" description="Basic residues" evidence="2">
    <location>
        <begin position="585"/>
        <end position="598"/>
    </location>
</feature>
<feature type="compositionally biased region" description="Basic and acidic residues" evidence="2">
    <location>
        <begin position="278"/>
        <end position="292"/>
    </location>
</feature>
<feature type="compositionally biased region" description="Basic and acidic residues" evidence="2">
    <location>
        <begin position="369"/>
        <end position="394"/>
    </location>
</feature>